<comment type="caution">
    <text evidence="1">The sequence shown here is derived from an EMBL/GenBank/DDBJ whole genome shotgun (WGS) entry which is preliminary data.</text>
</comment>
<gene>
    <name evidence="1" type="ORF">GJ691_10360</name>
</gene>
<sequence length="46" mass="5433">MPIHKMPLGLLFQVFILFSIWEEMPTFKTKGYTTPELVKEEITFLS</sequence>
<protein>
    <submittedName>
        <fullName evidence="1">Uncharacterized protein</fullName>
    </submittedName>
</protein>
<evidence type="ECO:0000313" key="2">
    <source>
        <dbReference type="Proteomes" id="UP000443153"/>
    </source>
</evidence>
<accession>A0A6I2MP35</accession>
<dbReference type="AlphaFoldDB" id="A0A6I2MP35"/>
<evidence type="ECO:0000313" key="1">
    <source>
        <dbReference type="EMBL" id="MRX64572.1"/>
    </source>
</evidence>
<reference evidence="1 2" key="1">
    <citation type="submission" date="2019-11" db="EMBL/GenBank/DDBJ databases">
        <title>Maribacter lutea sp. nov., a marine bacterium isolated from intertidal sand.</title>
        <authorList>
            <person name="Liu A."/>
        </authorList>
    </citation>
    <scope>NUCLEOTIDE SEQUENCE [LARGE SCALE GENOMIC DNA]</scope>
    <source>
        <strain evidence="1 2">RZ05</strain>
    </source>
</reference>
<dbReference type="EMBL" id="WKJH01000006">
    <property type="protein sequence ID" value="MRX64572.1"/>
    <property type="molecule type" value="Genomic_DNA"/>
</dbReference>
<proteinExistence type="predicted"/>
<keyword evidence="2" id="KW-1185">Reference proteome</keyword>
<dbReference type="Proteomes" id="UP000443153">
    <property type="component" value="Unassembled WGS sequence"/>
</dbReference>
<name>A0A6I2MP35_9FLAO</name>
<organism evidence="1 2">
    <name type="scientific">Maribacter luteus</name>
    <dbReference type="NCBI Taxonomy" id="2594478"/>
    <lineage>
        <taxon>Bacteria</taxon>
        <taxon>Pseudomonadati</taxon>
        <taxon>Bacteroidota</taxon>
        <taxon>Flavobacteriia</taxon>
        <taxon>Flavobacteriales</taxon>
        <taxon>Flavobacteriaceae</taxon>
        <taxon>Maribacter</taxon>
    </lineage>
</organism>
<dbReference type="RefSeq" id="WP_154366573.1">
    <property type="nucleotide sequence ID" value="NZ_WKJH01000006.1"/>
</dbReference>